<accession>A0ABD2ZEL3</accession>
<gene>
    <name evidence="2" type="ORF">ACH5RR_020123</name>
</gene>
<dbReference type="AlphaFoldDB" id="A0ABD2ZEL3"/>
<keyword evidence="3" id="KW-1185">Reference proteome</keyword>
<name>A0ABD2ZEL3_9GENT</name>
<comment type="caution">
    <text evidence="2">The sequence shown here is derived from an EMBL/GenBank/DDBJ whole genome shotgun (WGS) entry which is preliminary data.</text>
</comment>
<evidence type="ECO:0000313" key="3">
    <source>
        <dbReference type="Proteomes" id="UP001630127"/>
    </source>
</evidence>
<dbReference type="Proteomes" id="UP001630127">
    <property type="component" value="Unassembled WGS sequence"/>
</dbReference>
<organism evidence="2 3">
    <name type="scientific">Cinchona calisaya</name>
    <dbReference type="NCBI Taxonomy" id="153742"/>
    <lineage>
        <taxon>Eukaryota</taxon>
        <taxon>Viridiplantae</taxon>
        <taxon>Streptophyta</taxon>
        <taxon>Embryophyta</taxon>
        <taxon>Tracheophyta</taxon>
        <taxon>Spermatophyta</taxon>
        <taxon>Magnoliopsida</taxon>
        <taxon>eudicotyledons</taxon>
        <taxon>Gunneridae</taxon>
        <taxon>Pentapetalae</taxon>
        <taxon>asterids</taxon>
        <taxon>lamiids</taxon>
        <taxon>Gentianales</taxon>
        <taxon>Rubiaceae</taxon>
        <taxon>Cinchonoideae</taxon>
        <taxon>Cinchoneae</taxon>
        <taxon>Cinchona</taxon>
    </lineage>
</organism>
<protein>
    <submittedName>
        <fullName evidence="2">Uncharacterized protein</fullName>
    </submittedName>
</protein>
<dbReference type="EMBL" id="JBJUIK010000009">
    <property type="protein sequence ID" value="KAL3517534.1"/>
    <property type="molecule type" value="Genomic_DNA"/>
</dbReference>
<sequence>MAKGSDNNNLQALGICRRFFNFILNNLVGQGVKRVTLGRESVDVPIEDSSRNVKINKRLSEGNGEVVIEFRHIEEVENSKQNGLILADQKRMIPIKESAGNREKENKEKKQQYQDDAIHRSGNESQDTVLPMPKRPANTNINQMAEDFIRRKKEAMQQLALQH</sequence>
<proteinExistence type="predicted"/>
<feature type="region of interest" description="Disordered" evidence="1">
    <location>
        <begin position="95"/>
        <end position="140"/>
    </location>
</feature>
<feature type="compositionally biased region" description="Basic and acidic residues" evidence="1">
    <location>
        <begin position="99"/>
        <end position="122"/>
    </location>
</feature>
<evidence type="ECO:0000256" key="1">
    <source>
        <dbReference type="SAM" id="MobiDB-lite"/>
    </source>
</evidence>
<reference evidence="2 3" key="1">
    <citation type="submission" date="2024-11" db="EMBL/GenBank/DDBJ databases">
        <title>A near-complete genome assembly of Cinchona calisaya.</title>
        <authorList>
            <person name="Lian D.C."/>
            <person name="Zhao X.W."/>
            <person name="Wei L."/>
        </authorList>
    </citation>
    <scope>NUCLEOTIDE SEQUENCE [LARGE SCALE GENOMIC DNA]</scope>
    <source>
        <tissue evidence="2">Nenye</tissue>
    </source>
</reference>
<evidence type="ECO:0000313" key="2">
    <source>
        <dbReference type="EMBL" id="KAL3517534.1"/>
    </source>
</evidence>